<protein>
    <recommendedName>
        <fullName evidence="2">FBD domain-containing protein</fullName>
    </recommendedName>
</protein>
<proteinExistence type="predicted"/>
<organism evidence="1">
    <name type="scientific">Aegilops tauschii</name>
    <name type="common">Tausch's goatgrass</name>
    <name type="synonym">Aegilops squarrosa</name>
    <dbReference type="NCBI Taxonomy" id="37682"/>
    <lineage>
        <taxon>Eukaryota</taxon>
        <taxon>Viridiplantae</taxon>
        <taxon>Streptophyta</taxon>
        <taxon>Embryophyta</taxon>
        <taxon>Tracheophyta</taxon>
        <taxon>Spermatophyta</taxon>
        <taxon>Magnoliopsida</taxon>
        <taxon>Liliopsida</taxon>
        <taxon>Poales</taxon>
        <taxon>Poaceae</taxon>
        <taxon>BOP clade</taxon>
        <taxon>Pooideae</taxon>
        <taxon>Triticodae</taxon>
        <taxon>Triticeae</taxon>
        <taxon>Triticinae</taxon>
        <taxon>Aegilops</taxon>
    </lineage>
</organism>
<name>M8BST6_AEGTA</name>
<dbReference type="ExpressionAtlas" id="M8BST6">
    <property type="expression patterns" value="baseline"/>
</dbReference>
<dbReference type="PANTHER" id="PTHR34223">
    <property type="entry name" value="OS11G0201299 PROTEIN"/>
    <property type="match status" value="1"/>
</dbReference>
<dbReference type="InterPro" id="IPR053197">
    <property type="entry name" value="F-box_SCFL_complex_component"/>
</dbReference>
<dbReference type="InterPro" id="IPR032675">
    <property type="entry name" value="LRR_dom_sf"/>
</dbReference>
<evidence type="ECO:0008006" key="2">
    <source>
        <dbReference type="Google" id="ProtNLM"/>
    </source>
</evidence>
<dbReference type="PANTHER" id="PTHR34223:SF48">
    <property type="entry name" value="F-BOX DOMAIN-CONTAINING PROTEIN"/>
    <property type="match status" value="1"/>
</dbReference>
<evidence type="ECO:0000313" key="1">
    <source>
        <dbReference type="EnsemblPlants" id="EMT09879"/>
    </source>
</evidence>
<dbReference type="EnsemblPlants" id="EMT09879">
    <property type="protein sequence ID" value="EMT09879"/>
    <property type="gene ID" value="F775_22262"/>
</dbReference>
<dbReference type="AlphaFoldDB" id="M8BST6"/>
<sequence>MTSRFWTPFGCTQPRLLSGDTPALVSLCLDGEFEHIVDYREPHSMPSLVDASIHLPVIEDVKPWYQFAEFLTPTMLELNIISALSNVTSLQLSQFVVMLRLYPDCEDLPVYNFKNLRTLFLDECHISDDFLGLQQYLRNLHNLQKLTLCCCKVSNFGPRVELIQRCHSYFEDLADFKCENLRLSEIIYQDGEDDVHLLVKFLEGMRKNLSNNKIELTKVD</sequence>
<dbReference type="SUPFAM" id="SSF52047">
    <property type="entry name" value="RNI-like"/>
    <property type="match status" value="1"/>
</dbReference>
<accession>M8BST6</accession>
<reference evidence="1" key="1">
    <citation type="submission" date="2015-06" db="UniProtKB">
        <authorList>
            <consortium name="EnsemblPlants"/>
        </authorList>
    </citation>
    <scope>IDENTIFICATION</scope>
</reference>
<dbReference type="Gene3D" id="3.80.10.10">
    <property type="entry name" value="Ribonuclease Inhibitor"/>
    <property type="match status" value="1"/>
</dbReference>